<dbReference type="Proteomes" id="UP001159363">
    <property type="component" value="Chromosome 8"/>
</dbReference>
<name>A0ABQ9GUL2_9NEOP</name>
<sequence length="84" mass="9435">MDERNKIAMNNLKPLGPLLFTGNVAEHYRKFKQKYELYMLPSGGTKQSPEVQTAILLTIVGEEGLEILNTSDLSAEDKKDPQKV</sequence>
<accession>A0ABQ9GUL2</accession>
<gene>
    <name evidence="1" type="ORF">PR048_023618</name>
</gene>
<protein>
    <submittedName>
        <fullName evidence="1">Uncharacterized protein</fullName>
    </submittedName>
</protein>
<reference evidence="1 2" key="1">
    <citation type="submission" date="2023-02" db="EMBL/GenBank/DDBJ databases">
        <title>LHISI_Scaffold_Assembly.</title>
        <authorList>
            <person name="Stuart O.P."/>
            <person name="Cleave R."/>
            <person name="Magrath M.J.L."/>
            <person name="Mikheyev A.S."/>
        </authorList>
    </citation>
    <scope>NUCLEOTIDE SEQUENCE [LARGE SCALE GENOMIC DNA]</scope>
    <source>
        <strain evidence="1">Daus_M_001</strain>
        <tissue evidence="1">Leg muscle</tissue>
    </source>
</reference>
<evidence type="ECO:0000313" key="2">
    <source>
        <dbReference type="Proteomes" id="UP001159363"/>
    </source>
</evidence>
<comment type="caution">
    <text evidence="1">The sequence shown here is derived from an EMBL/GenBank/DDBJ whole genome shotgun (WGS) entry which is preliminary data.</text>
</comment>
<evidence type="ECO:0000313" key="1">
    <source>
        <dbReference type="EMBL" id="KAJ8875719.1"/>
    </source>
</evidence>
<keyword evidence="2" id="KW-1185">Reference proteome</keyword>
<proteinExistence type="predicted"/>
<organism evidence="1 2">
    <name type="scientific">Dryococelus australis</name>
    <dbReference type="NCBI Taxonomy" id="614101"/>
    <lineage>
        <taxon>Eukaryota</taxon>
        <taxon>Metazoa</taxon>
        <taxon>Ecdysozoa</taxon>
        <taxon>Arthropoda</taxon>
        <taxon>Hexapoda</taxon>
        <taxon>Insecta</taxon>
        <taxon>Pterygota</taxon>
        <taxon>Neoptera</taxon>
        <taxon>Polyneoptera</taxon>
        <taxon>Phasmatodea</taxon>
        <taxon>Verophasmatodea</taxon>
        <taxon>Anareolatae</taxon>
        <taxon>Phasmatidae</taxon>
        <taxon>Eurycanthinae</taxon>
        <taxon>Dryococelus</taxon>
    </lineage>
</organism>
<dbReference type="EMBL" id="JARBHB010000009">
    <property type="protein sequence ID" value="KAJ8875719.1"/>
    <property type="molecule type" value="Genomic_DNA"/>
</dbReference>